<name>A0A8J7HV71_9NOST</name>
<keyword evidence="3" id="KW-1185">Reference proteome</keyword>
<gene>
    <name evidence="2" type="ORF">I8748_29325</name>
</gene>
<dbReference type="RefSeq" id="WP_198127972.1">
    <property type="nucleotide sequence ID" value="NZ_JAECZC010000086.1"/>
</dbReference>
<feature type="region of interest" description="Disordered" evidence="1">
    <location>
        <begin position="91"/>
        <end position="136"/>
    </location>
</feature>
<accession>A0A8J7HV71</accession>
<dbReference type="EMBL" id="JAECZC010000086">
    <property type="protein sequence ID" value="MBH8566212.1"/>
    <property type="molecule type" value="Genomic_DNA"/>
</dbReference>
<feature type="compositionally biased region" description="Polar residues" evidence="1">
    <location>
        <begin position="54"/>
        <end position="63"/>
    </location>
</feature>
<feature type="region of interest" description="Disordered" evidence="1">
    <location>
        <begin position="46"/>
        <end position="79"/>
    </location>
</feature>
<dbReference type="Proteomes" id="UP000632766">
    <property type="component" value="Unassembled WGS sequence"/>
</dbReference>
<evidence type="ECO:0000313" key="3">
    <source>
        <dbReference type="Proteomes" id="UP000632766"/>
    </source>
</evidence>
<evidence type="ECO:0000313" key="2">
    <source>
        <dbReference type="EMBL" id="MBH8566212.1"/>
    </source>
</evidence>
<comment type="caution">
    <text evidence="2">The sequence shown here is derived from an EMBL/GenBank/DDBJ whole genome shotgun (WGS) entry which is preliminary data.</text>
</comment>
<organism evidence="2 3">
    <name type="scientific">Amazonocrinis nigriterrae CENA67</name>
    <dbReference type="NCBI Taxonomy" id="2794033"/>
    <lineage>
        <taxon>Bacteria</taxon>
        <taxon>Bacillati</taxon>
        <taxon>Cyanobacteriota</taxon>
        <taxon>Cyanophyceae</taxon>
        <taxon>Nostocales</taxon>
        <taxon>Nostocaceae</taxon>
        <taxon>Amazonocrinis</taxon>
        <taxon>Amazonocrinis nigriterrae</taxon>
    </lineage>
</organism>
<feature type="compositionally biased region" description="Basic and acidic residues" evidence="1">
    <location>
        <begin position="91"/>
        <end position="118"/>
    </location>
</feature>
<feature type="region of interest" description="Disordered" evidence="1">
    <location>
        <begin position="173"/>
        <end position="202"/>
    </location>
</feature>
<proteinExistence type="predicted"/>
<sequence>MKQMISRFRQIIVVFLVGFTFLLGQGFSFVSVAQADVTTPEGIYYKGTPDDWGQNRNQPQQRQKLNDSQGSSYQGSDSNAFKDAANAVRDKLNLDEETPGARREFFDSGRNKATKDSTVRTPEGIYYKGTPDDRGEVRNDTQIRNAQNKLKGAVDNVREKLNLEEETPRATREFFNSEKNITNENKEGYYQNPPSRQLRDRT</sequence>
<protein>
    <submittedName>
        <fullName evidence="2">Uncharacterized protein</fullName>
    </submittedName>
</protein>
<evidence type="ECO:0000256" key="1">
    <source>
        <dbReference type="SAM" id="MobiDB-lite"/>
    </source>
</evidence>
<dbReference type="AlphaFoldDB" id="A0A8J7HV71"/>
<reference evidence="2 3" key="1">
    <citation type="journal article" date="2021" name="Int. J. Syst. Evol. Microbiol.">
        <title>Amazonocrinis nigriterrae gen. nov., sp. nov., Atlanticothrix silvestris gen. nov., sp. nov. and Dendronalium phyllosphericum gen. nov., sp. nov., nostocacean cyanobacteria from Brazilian environments.</title>
        <authorList>
            <person name="Alvarenga D.O."/>
            <person name="Andreote A.P.D."/>
            <person name="Branco L.H.Z."/>
            <person name="Delbaje E."/>
            <person name="Cruz R.B."/>
            <person name="Varani A.M."/>
            <person name="Fiore M.F."/>
        </authorList>
    </citation>
    <scope>NUCLEOTIDE SEQUENCE [LARGE SCALE GENOMIC DNA]</scope>
    <source>
        <strain evidence="2 3">CENA67</strain>
    </source>
</reference>
<feature type="compositionally biased region" description="Low complexity" evidence="1">
    <location>
        <begin position="66"/>
        <end position="79"/>
    </location>
</feature>